<protein>
    <recommendedName>
        <fullName evidence="3">Reverse transcriptase domain-containing protein</fullName>
    </recommendedName>
</protein>
<dbReference type="PANTHER" id="PTHR47510:SF3">
    <property type="entry name" value="ENDO_EXONUCLEASE_PHOSPHATASE DOMAIN-CONTAINING PROTEIN"/>
    <property type="match status" value="1"/>
</dbReference>
<name>A0ABY7E6F9_MYAAR</name>
<proteinExistence type="predicted"/>
<accession>A0ABY7E6F9</accession>
<reference evidence="1" key="1">
    <citation type="submission" date="2022-11" db="EMBL/GenBank/DDBJ databases">
        <title>Centuries of genome instability and evolution in soft-shell clam transmissible cancer (bioRxiv).</title>
        <authorList>
            <person name="Hart S.F.M."/>
            <person name="Yonemitsu M.A."/>
            <person name="Giersch R.M."/>
            <person name="Beal B.F."/>
            <person name="Arriagada G."/>
            <person name="Davis B.W."/>
            <person name="Ostrander E.A."/>
            <person name="Goff S.P."/>
            <person name="Metzger M.J."/>
        </authorList>
    </citation>
    <scope>NUCLEOTIDE SEQUENCE</scope>
    <source>
        <strain evidence="1">MELC-2E11</strain>
        <tissue evidence="1">Siphon/mantle</tissue>
    </source>
</reference>
<dbReference type="PANTHER" id="PTHR47510">
    <property type="entry name" value="REVERSE TRANSCRIPTASE DOMAIN-CONTAINING PROTEIN"/>
    <property type="match status" value="1"/>
</dbReference>
<feature type="non-terminal residue" evidence="1">
    <location>
        <position position="442"/>
    </location>
</feature>
<dbReference type="Proteomes" id="UP001164746">
    <property type="component" value="Chromosome 5"/>
</dbReference>
<evidence type="ECO:0000313" key="1">
    <source>
        <dbReference type="EMBL" id="WAR05445.1"/>
    </source>
</evidence>
<sequence length="442" mass="50442">CPSGDHLAICTHLQTQKPKREHKIVSFRAFRDISIDDLVTDITNSQTLQSIEGTTEELVERYNTGLQELLDKHAPLQTKVITIRPNTPWYNDSLRAAKRNRRKAERKMRKPNLTVHTEIYKEACIIYNKLMLQTKKDYYSSKIEENSNDRRHLFKLTNTLMGCKRDTVLPSTDNDKSLANKFCDFFIGIIISIRNKLSENQTDNDVLRADVKFIGERMEALAPVTPEEVRKTIIHASAKSCELDPIPTSLLKPCLDSLLPIITAIMNQSLLNSEVPTQFKQAIVRPLLKKPGLVARRLEDHLDTNTLHDNLQSAYRARHSTETALLRVHQDIAAALDNNSCVVLIMLDLSAAFDVIDHPILLKRLEHAYGISGSVLLWFHSYLNSAKLLNVPRTKTKTYGEKRFDKCAANLWNSLPVEIKHIDSLTVFKKALKTHLFKLAYQ</sequence>
<keyword evidence="2" id="KW-1185">Reference proteome</keyword>
<gene>
    <name evidence="1" type="ORF">MAR_020814</name>
</gene>
<organism evidence="1 2">
    <name type="scientific">Mya arenaria</name>
    <name type="common">Soft-shell clam</name>
    <dbReference type="NCBI Taxonomy" id="6604"/>
    <lineage>
        <taxon>Eukaryota</taxon>
        <taxon>Metazoa</taxon>
        <taxon>Spiralia</taxon>
        <taxon>Lophotrochozoa</taxon>
        <taxon>Mollusca</taxon>
        <taxon>Bivalvia</taxon>
        <taxon>Autobranchia</taxon>
        <taxon>Heteroconchia</taxon>
        <taxon>Euheterodonta</taxon>
        <taxon>Imparidentia</taxon>
        <taxon>Neoheterodontei</taxon>
        <taxon>Myida</taxon>
        <taxon>Myoidea</taxon>
        <taxon>Myidae</taxon>
        <taxon>Mya</taxon>
    </lineage>
</organism>
<evidence type="ECO:0000313" key="2">
    <source>
        <dbReference type="Proteomes" id="UP001164746"/>
    </source>
</evidence>
<dbReference type="EMBL" id="CP111016">
    <property type="protein sequence ID" value="WAR05445.1"/>
    <property type="molecule type" value="Genomic_DNA"/>
</dbReference>
<evidence type="ECO:0008006" key="3">
    <source>
        <dbReference type="Google" id="ProtNLM"/>
    </source>
</evidence>